<evidence type="ECO:0000313" key="3">
    <source>
        <dbReference type="Proteomes" id="UP000016023"/>
    </source>
</evidence>
<feature type="region of interest" description="Disordered" evidence="1">
    <location>
        <begin position="238"/>
        <end position="260"/>
    </location>
</feature>
<dbReference type="Proteomes" id="UP000016023">
    <property type="component" value="Unassembled WGS sequence"/>
</dbReference>
<dbReference type="AlphaFoldDB" id="H1Q2Z4"/>
<evidence type="ECO:0000313" key="2">
    <source>
        <dbReference type="EMBL" id="EHO69592.1"/>
    </source>
</evidence>
<protein>
    <submittedName>
        <fullName evidence="2">Uncharacterized protein</fullName>
    </submittedName>
</protein>
<dbReference type="PATRIC" id="fig|883158.3.peg.1288"/>
<dbReference type="STRING" id="883158.HMPREF9140_01282"/>
<sequence>MGKLNYPRTAKIKNEYLKSFSNSLHVQFHFQQHELVARTNKEKIKVSDKLLKEWEECIELETDINKKSAMSEVTKKLTEQDKVRDDALNNIFGVIRSQRFSPINEVKEAAEKLYAAFKPYFGTQFKPLPEESADIRGMMVDTVNFPTEIDKLGLKKSFELLKAANDTFEELRMQRQDNQIDDHLPSAREARKHTDEVYEEICHCISAAYLMAENQADKDIVIILVNELNTSGDAIRKSHSESIAMKKAAKKKKEENKETE</sequence>
<gene>
    <name evidence="2" type="ORF">HMPREF9140_01282</name>
</gene>
<proteinExistence type="predicted"/>
<dbReference type="EMBL" id="AGWK01000036">
    <property type="protein sequence ID" value="EHO69592.1"/>
    <property type="molecule type" value="Genomic_DNA"/>
</dbReference>
<organism evidence="2 3">
    <name type="scientific">Prevotella micans F0438</name>
    <dbReference type="NCBI Taxonomy" id="883158"/>
    <lineage>
        <taxon>Bacteria</taxon>
        <taxon>Pseudomonadati</taxon>
        <taxon>Bacteroidota</taxon>
        <taxon>Bacteroidia</taxon>
        <taxon>Bacteroidales</taxon>
        <taxon>Prevotellaceae</taxon>
        <taxon>Prevotella</taxon>
    </lineage>
</organism>
<dbReference type="HOGENOM" id="CLU_057108_1_0_10"/>
<dbReference type="RefSeq" id="WP_006952658.1">
    <property type="nucleotide sequence ID" value="NZ_JH594522.1"/>
</dbReference>
<keyword evidence="3" id="KW-1185">Reference proteome</keyword>
<name>H1Q2Z4_9BACT</name>
<dbReference type="Pfam" id="PF19775">
    <property type="entry name" value="DUF6261"/>
    <property type="match status" value="1"/>
</dbReference>
<comment type="caution">
    <text evidence="2">The sequence shown here is derived from an EMBL/GenBank/DDBJ whole genome shotgun (WGS) entry which is preliminary data.</text>
</comment>
<accession>H1Q2Z4</accession>
<reference evidence="2 3" key="1">
    <citation type="submission" date="2011-12" db="EMBL/GenBank/DDBJ databases">
        <title>The Genome Sequence of Prevotella micans F0438.</title>
        <authorList>
            <consortium name="The Broad Institute Genome Sequencing Platform"/>
            <person name="Earl A."/>
            <person name="Ward D."/>
            <person name="Feldgarden M."/>
            <person name="Gevers D."/>
            <person name="Izard J."/>
            <person name="Baranova O.V."/>
            <person name="Blanton J.M."/>
            <person name="Wade W.G."/>
            <person name="Dewhirst F.E."/>
            <person name="Young S.K."/>
            <person name="Zeng Q."/>
            <person name="Gargeya S."/>
            <person name="Fitzgerald M."/>
            <person name="Haas B."/>
            <person name="Abouelleil A."/>
            <person name="Alvarado L."/>
            <person name="Arachchi H.M."/>
            <person name="Berlin A."/>
            <person name="Chapman S.B."/>
            <person name="Gearin G."/>
            <person name="Goldberg J."/>
            <person name="Griggs A."/>
            <person name="Gujja S."/>
            <person name="Hansen M."/>
            <person name="Heiman D."/>
            <person name="Howarth C."/>
            <person name="Larimer J."/>
            <person name="Lui A."/>
            <person name="MacDonald P.J.P."/>
            <person name="McCowen C."/>
            <person name="Montmayeur A."/>
            <person name="Murphy C."/>
            <person name="Neiman D."/>
            <person name="Pearson M."/>
            <person name="Priest M."/>
            <person name="Roberts A."/>
            <person name="Saif S."/>
            <person name="Shea T."/>
            <person name="Sisk P."/>
            <person name="Stolte C."/>
            <person name="Sykes S."/>
            <person name="Wortman J."/>
            <person name="Nusbaum C."/>
            <person name="Birren B."/>
        </authorList>
    </citation>
    <scope>NUCLEOTIDE SEQUENCE [LARGE SCALE GENOMIC DNA]</scope>
    <source>
        <strain evidence="2 3">F0438</strain>
    </source>
</reference>
<dbReference type="InterPro" id="IPR046228">
    <property type="entry name" value="DUF6261"/>
</dbReference>
<evidence type="ECO:0000256" key="1">
    <source>
        <dbReference type="SAM" id="MobiDB-lite"/>
    </source>
</evidence>